<dbReference type="PATRIC" id="fig|869719.3.peg.3405"/>
<dbReference type="PANTHER" id="PTHR35333">
    <property type="entry name" value="BETA-LACTAMASE"/>
    <property type="match status" value="1"/>
</dbReference>
<dbReference type="AlphaFoldDB" id="A0A147I8C9"/>
<gene>
    <name evidence="5" type="ORF">NS334_03450</name>
</gene>
<dbReference type="Pfam" id="PF13354">
    <property type="entry name" value="Beta-lactamase2"/>
    <property type="match status" value="1"/>
</dbReference>
<accession>A0A147I8C9</accession>
<organism evidence="5 6">
    <name type="scientific">Sphingomonas endophytica</name>
    <dbReference type="NCBI Taxonomy" id="869719"/>
    <lineage>
        <taxon>Bacteria</taxon>
        <taxon>Pseudomonadati</taxon>
        <taxon>Pseudomonadota</taxon>
        <taxon>Alphaproteobacteria</taxon>
        <taxon>Sphingomonadales</taxon>
        <taxon>Sphingomonadaceae</taxon>
        <taxon>Sphingomonas</taxon>
    </lineage>
</organism>
<comment type="catalytic activity">
    <reaction evidence="1">
        <text>a beta-lactam + H2O = a substituted beta-amino acid</text>
        <dbReference type="Rhea" id="RHEA:20401"/>
        <dbReference type="ChEBI" id="CHEBI:15377"/>
        <dbReference type="ChEBI" id="CHEBI:35627"/>
        <dbReference type="ChEBI" id="CHEBI:140347"/>
        <dbReference type="EC" id="3.5.2.6"/>
    </reaction>
</comment>
<dbReference type="Proteomes" id="UP000074310">
    <property type="component" value="Unassembled WGS sequence"/>
</dbReference>
<dbReference type="GO" id="GO:0008800">
    <property type="term" value="F:beta-lactamase activity"/>
    <property type="evidence" value="ECO:0007669"/>
    <property type="project" value="UniProtKB-EC"/>
</dbReference>
<dbReference type="InterPro" id="IPR000871">
    <property type="entry name" value="Beta-lactam_class-A"/>
</dbReference>
<comment type="caution">
    <text evidence="5">The sequence shown here is derived from an EMBL/GenBank/DDBJ whole genome shotgun (WGS) entry which is preliminary data.</text>
</comment>
<reference evidence="5 6" key="1">
    <citation type="journal article" date="2016" name="Front. Microbiol.">
        <title>Genomic Resource of Rice Seed Associated Bacteria.</title>
        <authorList>
            <person name="Midha S."/>
            <person name="Bansal K."/>
            <person name="Sharma S."/>
            <person name="Kumar N."/>
            <person name="Patil P.P."/>
            <person name="Chaudhry V."/>
            <person name="Patil P.B."/>
        </authorList>
    </citation>
    <scope>NUCLEOTIDE SEQUENCE [LARGE SCALE GENOMIC DNA]</scope>
    <source>
        <strain evidence="5 6">NS334</strain>
    </source>
</reference>
<proteinExistence type="inferred from homology"/>
<evidence type="ECO:0000259" key="4">
    <source>
        <dbReference type="Pfam" id="PF13354"/>
    </source>
</evidence>
<comment type="similarity">
    <text evidence="2">Belongs to the class-A beta-lactamase family.</text>
</comment>
<evidence type="ECO:0000313" key="6">
    <source>
        <dbReference type="Proteomes" id="UP000074310"/>
    </source>
</evidence>
<dbReference type="GO" id="GO:0046677">
    <property type="term" value="P:response to antibiotic"/>
    <property type="evidence" value="ECO:0007669"/>
    <property type="project" value="InterPro"/>
</dbReference>
<name>A0A147I8C9_9SPHN</name>
<feature type="domain" description="Beta-lactamase class A catalytic" evidence="4">
    <location>
        <begin position="61"/>
        <end position="315"/>
    </location>
</feature>
<evidence type="ECO:0000256" key="2">
    <source>
        <dbReference type="ARBA" id="ARBA00009009"/>
    </source>
</evidence>
<dbReference type="EMBL" id="LDTB01000008">
    <property type="protein sequence ID" value="KTT75393.1"/>
    <property type="molecule type" value="Genomic_DNA"/>
</dbReference>
<evidence type="ECO:0000313" key="5">
    <source>
        <dbReference type="EMBL" id="KTT75393.1"/>
    </source>
</evidence>
<dbReference type="InterPro" id="IPR045155">
    <property type="entry name" value="Beta-lactam_cat"/>
</dbReference>
<dbReference type="PANTHER" id="PTHR35333:SF3">
    <property type="entry name" value="BETA-LACTAMASE-TYPE TRANSPEPTIDASE FOLD CONTAINING PROTEIN"/>
    <property type="match status" value="1"/>
</dbReference>
<evidence type="ECO:0000256" key="3">
    <source>
        <dbReference type="ARBA" id="ARBA00012865"/>
    </source>
</evidence>
<sequence>MIAGCGAGAGSTLIPAAPPPPLVSVAVPPPAPPRPKSAPRALQERVTQLIRSFPGKAGAAIQAVDEDWIVSEGGALYLPQQSVSKLWVAMTVLAQRDAGRLKLDDPVLVTRDDLTLFHQPIASLVTAQGYQTTVGGLMTRALTQSDNTANDRLLTVVGGPAAVRRFLAEKHISGIRFGPGERLLQSGTAGVTWKQSMAMGRGFEAARAKLDPAVRRAALQRYIDNPADGAQPAAIVEAMARLARGELLSETSTRILLDTMAASHTGRARLKAATPPGWKLAHKTGTGQELGARNAGFNDIGLLTAPDGRRYAIAVQIGDTTAPMRVRQVLIQQVAAALTGAQPRAGGADESE</sequence>
<dbReference type="InterPro" id="IPR012338">
    <property type="entry name" value="Beta-lactam/transpept-like"/>
</dbReference>
<keyword evidence="6" id="KW-1185">Reference proteome</keyword>
<dbReference type="GO" id="GO:0030655">
    <property type="term" value="P:beta-lactam antibiotic catabolic process"/>
    <property type="evidence" value="ECO:0007669"/>
    <property type="project" value="InterPro"/>
</dbReference>
<dbReference type="SUPFAM" id="SSF56601">
    <property type="entry name" value="beta-lactamase/transpeptidase-like"/>
    <property type="match status" value="1"/>
</dbReference>
<dbReference type="EC" id="3.5.2.6" evidence="3"/>
<protein>
    <recommendedName>
        <fullName evidence="3">beta-lactamase</fullName>
        <ecNumber evidence="3">3.5.2.6</ecNumber>
    </recommendedName>
</protein>
<evidence type="ECO:0000256" key="1">
    <source>
        <dbReference type="ARBA" id="ARBA00001526"/>
    </source>
</evidence>
<dbReference type="Gene3D" id="3.40.710.10">
    <property type="entry name" value="DD-peptidase/beta-lactamase superfamily"/>
    <property type="match status" value="1"/>
</dbReference>